<dbReference type="eggNOG" id="ENOG502ZTG8">
    <property type="taxonomic scope" value="Bacteria"/>
</dbReference>
<name>A0A0A3IPR9_9BACI</name>
<dbReference type="EMBL" id="JPVP01000055">
    <property type="protein sequence ID" value="KGR84843.1"/>
    <property type="molecule type" value="Genomic_DNA"/>
</dbReference>
<dbReference type="RefSeq" id="WP_036154227.1">
    <property type="nucleotide sequence ID" value="NZ_BCVX01000005.1"/>
</dbReference>
<protein>
    <submittedName>
        <fullName evidence="2">Uncharacterized protein</fullName>
    </submittedName>
</protein>
<reference evidence="2 3" key="1">
    <citation type="submission" date="2014-02" db="EMBL/GenBank/DDBJ databases">
        <title>Draft genome sequence of Lysinibacillus odysseyi NBRC 100172.</title>
        <authorList>
            <person name="Zhang F."/>
            <person name="Wang G."/>
            <person name="Zhang L."/>
        </authorList>
    </citation>
    <scope>NUCLEOTIDE SEQUENCE [LARGE SCALE GENOMIC DNA]</scope>
    <source>
        <strain evidence="2 3">NBRC 100172</strain>
    </source>
</reference>
<keyword evidence="1" id="KW-1133">Transmembrane helix</keyword>
<organism evidence="2 3">
    <name type="scientific">Lysinibacillus odysseyi 34hs-1 = NBRC 100172</name>
    <dbReference type="NCBI Taxonomy" id="1220589"/>
    <lineage>
        <taxon>Bacteria</taxon>
        <taxon>Bacillati</taxon>
        <taxon>Bacillota</taxon>
        <taxon>Bacilli</taxon>
        <taxon>Bacillales</taxon>
        <taxon>Bacillaceae</taxon>
        <taxon>Lysinibacillus</taxon>
    </lineage>
</organism>
<dbReference type="Proteomes" id="UP000030437">
    <property type="component" value="Unassembled WGS sequence"/>
</dbReference>
<accession>A0A0A3IPR9</accession>
<comment type="caution">
    <text evidence="2">The sequence shown here is derived from an EMBL/GenBank/DDBJ whole genome shotgun (WGS) entry which is preliminary data.</text>
</comment>
<keyword evidence="1" id="KW-0472">Membrane</keyword>
<dbReference type="OrthoDB" id="2902278at2"/>
<dbReference type="AlphaFoldDB" id="A0A0A3IPR9"/>
<gene>
    <name evidence="2" type="ORF">CD32_10295</name>
</gene>
<evidence type="ECO:0000313" key="2">
    <source>
        <dbReference type="EMBL" id="KGR84843.1"/>
    </source>
</evidence>
<proteinExistence type="predicted"/>
<keyword evidence="1" id="KW-0812">Transmembrane</keyword>
<keyword evidence="3" id="KW-1185">Reference proteome</keyword>
<feature type="transmembrane region" description="Helical" evidence="1">
    <location>
        <begin position="20"/>
        <end position="41"/>
    </location>
</feature>
<evidence type="ECO:0000313" key="3">
    <source>
        <dbReference type="Proteomes" id="UP000030437"/>
    </source>
</evidence>
<sequence>MNVTYDKFAIDNVFTLLRPVIKTILLFSILFLAAVIFKVILIEVTILFSAFSTIIAGQLIQYSTIMTDELVLDGNASSIIRSCFISIIKYSKQKAARNELRATTWKL</sequence>
<evidence type="ECO:0000256" key="1">
    <source>
        <dbReference type="SAM" id="Phobius"/>
    </source>
</evidence>